<dbReference type="Proteomes" id="UP000253970">
    <property type="component" value="Unassembled WGS sequence"/>
</dbReference>
<reference evidence="2 3" key="1">
    <citation type="journal article" date="2018" name="Elife">
        <title>Discovery and characterization of a prevalent human gut bacterial enzyme sufficient for the inactivation of a family of plant toxins.</title>
        <authorList>
            <person name="Koppel N."/>
            <person name="Bisanz J.E."/>
            <person name="Pandelia M.E."/>
            <person name="Turnbaugh P.J."/>
            <person name="Balskus E.P."/>
        </authorList>
    </citation>
    <scope>NUCLEOTIDE SEQUENCE [LARGE SCALE GENOMIC DNA]</scope>
    <source>
        <strain evidence="2 3">W1 BHI 6</strain>
    </source>
</reference>
<dbReference type="InterPro" id="IPR011335">
    <property type="entry name" value="Restrct_endonuc-II-like"/>
</dbReference>
<organism evidence="2 3">
    <name type="scientific">Eggerthella lenta</name>
    <name type="common">Eubacterium lentum</name>
    <dbReference type="NCBI Taxonomy" id="84112"/>
    <lineage>
        <taxon>Bacteria</taxon>
        <taxon>Bacillati</taxon>
        <taxon>Actinomycetota</taxon>
        <taxon>Coriobacteriia</taxon>
        <taxon>Eggerthellales</taxon>
        <taxon>Eggerthellaceae</taxon>
        <taxon>Eggerthella</taxon>
    </lineage>
</organism>
<evidence type="ECO:0000313" key="3">
    <source>
        <dbReference type="Proteomes" id="UP000253970"/>
    </source>
</evidence>
<evidence type="ECO:0000259" key="1">
    <source>
        <dbReference type="Pfam" id="PF04480"/>
    </source>
</evidence>
<feature type="domain" description="DUF559" evidence="1">
    <location>
        <begin position="238"/>
        <end position="304"/>
    </location>
</feature>
<dbReference type="Gene3D" id="3.40.960.10">
    <property type="entry name" value="VSR Endonuclease"/>
    <property type="match status" value="1"/>
</dbReference>
<dbReference type="AlphaFoldDB" id="A0A369MCU2"/>
<dbReference type="InterPro" id="IPR007569">
    <property type="entry name" value="DUF559"/>
</dbReference>
<protein>
    <submittedName>
        <fullName evidence="2">DUF559 domain-containing protein</fullName>
    </submittedName>
</protein>
<dbReference type="RefSeq" id="WP_114534412.1">
    <property type="nucleotide sequence ID" value="NZ_PPTU01000021.1"/>
</dbReference>
<dbReference type="SUPFAM" id="SSF52980">
    <property type="entry name" value="Restriction endonuclease-like"/>
    <property type="match status" value="1"/>
</dbReference>
<dbReference type="Pfam" id="PF04480">
    <property type="entry name" value="DUF559"/>
    <property type="match status" value="1"/>
</dbReference>
<name>A0A369MCU2_EGGLN</name>
<accession>A0A369MCU2</accession>
<dbReference type="EMBL" id="PPTU01000021">
    <property type="protein sequence ID" value="RDB68313.1"/>
    <property type="molecule type" value="Genomic_DNA"/>
</dbReference>
<evidence type="ECO:0000313" key="2">
    <source>
        <dbReference type="EMBL" id="RDB68313.1"/>
    </source>
</evidence>
<gene>
    <name evidence="2" type="ORF">C1875_11765</name>
</gene>
<proteinExistence type="predicted"/>
<sequence>MQKIARASQSRIVFGYITALQMLRMAQPCELASVRSGKPSIPERAPRTKELSLALERIEGDHPGLRFERPSHVLVSTPNGRAGELCVPHVCTRGFSRSSFFRLGDDVFFSKPELAFIQMATRIRNEVSLLELGWELCGSYQTRRTGVSVGYDVEPLTSVRALRDYVACNSSLGGAQKVARILPFLVDGSASSRETKFALVLGFSPFRGGYGMGFPRMNYEVIASPAARAISGKKSFRCDLCWPEARLDVEYQSRENHEGELSRIRDSRRANALAAMGWTVLGVTNDELNSLAATDAVAEAIRRHLGKRLRTNVSDWHARKLRLRRRLGLPVGYEEAI</sequence>
<comment type="caution">
    <text evidence="2">The sequence shown here is derived from an EMBL/GenBank/DDBJ whole genome shotgun (WGS) entry which is preliminary data.</text>
</comment>